<accession>A0A6M4X089</accession>
<organism evidence="2 3">
    <name type="scientific">Streptomyces asoensis</name>
    <dbReference type="NCBI Taxonomy" id="249586"/>
    <lineage>
        <taxon>Bacteria</taxon>
        <taxon>Bacillati</taxon>
        <taxon>Actinomycetota</taxon>
        <taxon>Actinomycetes</taxon>
        <taxon>Kitasatosporales</taxon>
        <taxon>Streptomycetaceae</taxon>
        <taxon>Streptomyces</taxon>
    </lineage>
</organism>
<reference evidence="2" key="1">
    <citation type="submission" date="2020-03" db="EMBL/GenBank/DDBJ databases">
        <title>Molecular networking-based the target discovery of potent antiproliferative macrolactams: 5/6/7/16 polycyclic ansamycins and glycosylated trienomycin from Streptomyces cacaoi subsp. asoensis.</title>
        <authorList>
            <person name="Liu L.-L."/>
        </authorList>
    </citation>
    <scope>NUCLEOTIDE SEQUENCE [LARGE SCALE GENOMIC DNA]</scope>
    <source>
        <strain evidence="2">H2S5</strain>
    </source>
</reference>
<dbReference type="PANTHER" id="PTHR43355">
    <property type="entry name" value="FLAVIN REDUCTASE (NADPH)"/>
    <property type="match status" value="1"/>
</dbReference>
<dbReference type="SUPFAM" id="SSF51735">
    <property type="entry name" value="NAD(P)-binding Rossmann-fold domains"/>
    <property type="match status" value="1"/>
</dbReference>
<evidence type="ECO:0000259" key="1">
    <source>
        <dbReference type="Pfam" id="PF13460"/>
    </source>
</evidence>
<dbReference type="EMBL" id="CP049838">
    <property type="protein sequence ID" value="QJT06194.1"/>
    <property type="molecule type" value="Genomic_DNA"/>
</dbReference>
<proteinExistence type="predicted"/>
<sequence length="212" mass="22098">MKFLVLGATGTTGTLFVERATAAGHEVVAFVRDASKLAPGDRLTVVEGDVRDAHALAQAMRGTDTVVSTLGLGKVKDPGNLIADSTRALVRAAEETGTKRVLIMSAFGVGESLAKASAFARFLYNSGGKATFADKIAGERILTASGLDWTLAYPVLLTDKPATGDVRAVDLTALDRLPGLPRISRADVAAFLLAAAVEGSWSRRTAVLTTGR</sequence>
<gene>
    <name evidence="2" type="ORF">G9272_42640</name>
</gene>
<name>A0A6M4X089_9ACTN</name>
<evidence type="ECO:0000313" key="2">
    <source>
        <dbReference type="EMBL" id="QJT06194.1"/>
    </source>
</evidence>
<dbReference type="Gene3D" id="3.40.50.720">
    <property type="entry name" value="NAD(P)-binding Rossmann-like Domain"/>
    <property type="match status" value="1"/>
</dbReference>
<dbReference type="InterPro" id="IPR036291">
    <property type="entry name" value="NAD(P)-bd_dom_sf"/>
</dbReference>
<dbReference type="PANTHER" id="PTHR43355:SF2">
    <property type="entry name" value="FLAVIN REDUCTASE (NADPH)"/>
    <property type="match status" value="1"/>
</dbReference>
<keyword evidence="3" id="KW-1185">Reference proteome</keyword>
<dbReference type="InterPro" id="IPR051606">
    <property type="entry name" value="Polyketide_Oxido-like"/>
</dbReference>
<dbReference type="InterPro" id="IPR016040">
    <property type="entry name" value="NAD(P)-bd_dom"/>
</dbReference>
<dbReference type="GO" id="GO:0004074">
    <property type="term" value="F:biliverdin reductase [NAD(P)H] activity"/>
    <property type="evidence" value="ECO:0007669"/>
    <property type="project" value="TreeGrafter"/>
</dbReference>
<protein>
    <submittedName>
        <fullName evidence="2">NAD(P)H-binding protein</fullName>
    </submittedName>
</protein>
<dbReference type="Pfam" id="PF13460">
    <property type="entry name" value="NAD_binding_10"/>
    <property type="match status" value="1"/>
</dbReference>
<feature type="domain" description="NAD(P)-binding" evidence="1">
    <location>
        <begin position="7"/>
        <end position="196"/>
    </location>
</feature>
<dbReference type="RefSeq" id="WP_171401511.1">
    <property type="nucleotide sequence ID" value="NZ_CP049838.1"/>
</dbReference>
<dbReference type="GO" id="GO:0042602">
    <property type="term" value="F:riboflavin reductase (NADPH) activity"/>
    <property type="evidence" value="ECO:0007669"/>
    <property type="project" value="TreeGrafter"/>
</dbReference>
<dbReference type="AlphaFoldDB" id="A0A6M4X089"/>
<dbReference type="Proteomes" id="UP000502665">
    <property type="component" value="Chromosome"/>
</dbReference>
<evidence type="ECO:0000313" key="3">
    <source>
        <dbReference type="Proteomes" id="UP000502665"/>
    </source>
</evidence>